<organism evidence="2 3">
    <name type="scientific">Adhaeribacter arboris</name>
    <dbReference type="NCBI Taxonomy" id="2072846"/>
    <lineage>
        <taxon>Bacteria</taxon>
        <taxon>Pseudomonadati</taxon>
        <taxon>Bacteroidota</taxon>
        <taxon>Cytophagia</taxon>
        <taxon>Cytophagales</taxon>
        <taxon>Hymenobacteraceae</taxon>
        <taxon>Adhaeribacter</taxon>
    </lineage>
</organism>
<name>A0A2T2YA93_9BACT</name>
<dbReference type="RefSeq" id="WP_106926083.1">
    <property type="nucleotide sequence ID" value="NZ_PYFT01000001.1"/>
</dbReference>
<comment type="caution">
    <text evidence="2">The sequence shown here is derived from an EMBL/GenBank/DDBJ whole genome shotgun (WGS) entry which is preliminary data.</text>
</comment>
<dbReference type="Pfam" id="PF23019">
    <property type="entry name" value="DUF7033"/>
    <property type="match status" value="1"/>
</dbReference>
<sequence length="238" mass="27878">MEAIFQYVLAQFYAIYSPGQVFDIQYGLDKQSRIQIHRSESTFFENTAPFPEKAPVYYTWQNQKIAFWFTSSELKEFVTYVDDKAIIQVDIIANVFYYLSGWQEYYSSQRDTYGRFPYAESLQKKYGFITVPVVNYYFDILKTAIERVYGLELKSVLARKAPFTTCLTHDIDNCQTAWRVEGVSALKQGNWSVLSKLLKQKITNQDNWFNVPEVMQQVQNYGVQSTFFFLANHQNITG</sequence>
<reference evidence="2 3" key="1">
    <citation type="submission" date="2018-03" db="EMBL/GenBank/DDBJ databases">
        <title>Adhaeribacter sp. HMF7605 Genome sequencing and assembly.</title>
        <authorList>
            <person name="Kang H."/>
            <person name="Kang J."/>
            <person name="Cha I."/>
            <person name="Kim H."/>
            <person name="Joh K."/>
        </authorList>
    </citation>
    <scope>NUCLEOTIDE SEQUENCE [LARGE SCALE GENOMIC DNA]</scope>
    <source>
        <strain evidence="2 3">HMF7605</strain>
    </source>
</reference>
<dbReference type="InterPro" id="IPR054297">
    <property type="entry name" value="DUF7033"/>
</dbReference>
<accession>A0A2T2YA93</accession>
<feature type="domain" description="DUF7033" evidence="1">
    <location>
        <begin position="87"/>
        <end position="174"/>
    </location>
</feature>
<dbReference type="Proteomes" id="UP000240357">
    <property type="component" value="Unassembled WGS sequence"/>
</dbReference>
<protein>
    <recommendedName>
        <fullName evidence="1">DUF7033 domain-containing protein</fullName>
    </recommendedName>
</protein>
<evidence type="ECO:0000313" key="3">
    <source>
        <dbReference type="Proteomes" id="UP000240357"/>
    </source>
</evidence>
<gene>
    <name evidence="2" type="ORF">AHMF7605_02375</name>
</gene>
<dbReference type="EMBL" id="PYFT01000001">
    <property type="protein sequence ID" value="PSR52450.1"/>
    <property type="molecule type" value="Genomic_DNA"/>
</dbReference>
<keyword evidence="3" id="KW-1185">Reference proteome</keyword>
<dbReference type="OrthoDB" id="5573484at2"/>
<dbReference type="AlphaFoldDB" id="A0A2T2YA93"/>
<proteinExistence type="predicted"/>
<evidence type="ECO:0000259" key="1">
    <source>
        <dbReference type="Pfam" id="PF23019"/>
    </source>
</evidence>
<evidence type="ECO:0000313" key="2">
    <source>
        <dbReference type="EMBL" id="PSR52450.1"/>
    </source>
</evidence>